<gene>
    <name evidence="3" type="primary">LOC100180029</name>
</gene>
<dbReference type="SUPFAM" id="SSF56436">
    <property type="entry name" value="C-type lectin-like"/>
    <property type="match status" value="1"/>
</dbReference>
<keyword evidence="1" id="KW-1133">Transmembrane helix</keyword>
<keyword evidence="1" id="KW-0812">Transmembrane</keyword>
<keyword evidence="1" id="KW-0472">Membrane</keyword>
<dbReference type="InterPro" id="IPR016186">
    <property type="entry name" value="C-type_lectin-like/link_sf"/>
</dbReference>
<proteinExistence type="predicted"/>
<keyword evidence="4" id="KW-1185">Reference proteome</keyword>
<name>F7B0M6_CIOIN</name>
<dbReference type="HOGENOM" id="CLU_1177705_0_0_1"/>
<organism evidence="3 4">
    <name type="scientific">Ciona intestinalis</name>
    <name type="common">Transparent sea squirt</name>
    <name type="synonym">Ascidia intestinalis</name>
    <dbReference type="NCBI Taxonomy" id="7719"/>
    <lineage>
        <taxon>Eukaryota</taxon>
        <taxon>Metazoa</taxon>
        <taxon>Chordata</taxon>
        <taxon>Tunicata</taxon>
        <taxon>Ascidiacea</taxon>
        <taxon>Phlebobranchia</taxon>
        <taxon>Cionidae</taxon>
        <taxon>Ciona</taxon>
    </lineage>
</organism>
<accession>F7B0M6</accession>
<dbReference type="InterPro" id="IPR001304">
    <property type="entry name" value="C-type_lectin-like"/>
</dbReference>
<evidence type="ECO:0000259" key="2">
    <source>
        <dbReference type="PROSITE" id="PS50041"/>
    </source>
</evidence>
<reference evidence="3" key="2">
    <citation type="submission" date="2025-08" db="UniProtKB">
        <authorList>
            <consortium name="Ensembl"/>
        </authorList>
    </citation>
    <scope>IDENTIFICATION</scope>
</reference>
<evidence type="ECO:0000313" key="4">
    <source>
        <dbReference type="Proteomes" id="UP000008144"/>
    </source>
</evidence>
<evidence type="ECO:0000313" key="3">
    <source>
        <dbReference type="Ensembl" id="ENSCINP00000002017.3"/>
    </source>
</evidence>
<dbReference type="Gene3D" id="3.10.100.10">
    <property type="entry name" value="Mannose-Binding Protein A, subunit A"/>
    <property type="match status" value="1"/>
</dbReference>
<protein>
    <submittedName>
        <fullName evidence="3">Uncharacterized LOC100180029</fullName>
    </submittedName>
</protein>
<dbReference type="PROSITE" id="PS50041">
    <property type="entry name" value="C_TYPE_LECTIN_2"/>
    <property type="match status" value="1"/>
</dbReference>
<dbReference type="Pfam" id="PF00059">
    <property type="entry name" value="Lectin_C"/>
    <property type="match status" value="1"/>
</dbReference>
<evidence type="ECO:0000256" key="1">
    <source>
        <dbReference type="SAM" id="Phobius"/>
    </source>
</evidence>
<reference evidence="3" key="3">
    <citation type="submission" date="2025-09" db="UniProtKB">
        <authorList>
            <consortium name="Ensembl"/>
        </authorList>
    </citation>
    <scope>IDENTIFICATION</scope>
</reference>
<dbReference type="Ensembl" id="ENSCINT00000002017.3">
    <property type="protein sequence ID" value="ENSCINP00000002017.3"/>
    <property type="gene ID" value="ENSCING00000001074.3"/>
</dbReference>
<feature type="domain" description="C-type lectin" evidence="2">
    <location>
        <begin position="1"/>
        <end position="109"/>
    </location>
</feature>
<dbReference type="InterPro" id="IPR016187">
    <property type="entry name" value="CTDL_fold"/>
</dbReference>
<dbReference type="InParanoid" id="F7B0M6"/>
<reference evidence="4" key="1">
    <citation type="journal article" date="2002" name="Science">
        <title>The draft genome of Ciona intestinalis: insights into chordate and vertebrate origins.</title>
        <authorList>
            <person name="Dehal P."/>
            <person name="Satou Y."/>
            <person name="Campbell R.K."/>
            <person name="Chapman J."/>
            <person name="Degnan B."/>
            <person name="De Tomaso A."/>
            <person name="Davidson B."/>
            <person name="Di Gregorio A."/>
            <person name="Gelpke M."/>
            <person name="Goodstein D.M."/>
            <person name="Harafuji N."/>
            <person name="Hastings K.E."/>
            <person name="Ho I."/>
            <person name="Hotta K."/>
            <person name="Huang W."/>
            <person name="Kawashima T."/>
            <person name="Lemaire P."/>
            <person name="Martinez D."/>
            <person name="Meinertzhagen I.A."/>
            <person name="Necula S."/>
            <person name="Nonaka M."/>
            <person name="Putnam N."/>
            <person name="Rash S."/>
            <person name="Saiga H."/>
            <person name="Satake M."/>
            <person name="Terry A."/>
            <person name="Yamada L."/>
            <person name="Wang H.G."/>
            <person name="Awazu S."/>
            <person name="Azumi K."/>
            <person name="Boore J."/>
            <person name="Branno M."/>
            <person name="Chin-Bow S."/>
            <person name="DeSantis R."/>
            <person name="Doyle S."/>
            <person name="Francino P."/>
            <person name="Keys D.N."/>
            <person name="Haga S."/>
            <person name="Hayashi H."/>
            <person name="Hino K."/>
            <person name="Imai K.S."/>
            <person name="Inaba K."/>
            <person name="Kano S."/>
            <person name="Kobayashi K."/>
            <person name="Kobayashi M."/>
            <person name="Lee B.I."/>
            <person name="Makabe K.W."/>
            <person name="Manohar C."/>
            <person name="Matassi G."/>
            <person name="Medina M."/>
            <person name="Mochizuki Y."/>
            <person name="Mount S."/>
            <person name="Morishita T."/>
            <person name="Miura S."/>
            <person name="Nakayama A."/>
            <person name="Nishizaka S."/>
            <person name="Nomoto H."/>
            <person name="Ohta F."/>
            <person name="Oishi K."/>
            <person name="Rigoutsos I."/>
            <person name="Sano M."/>
            <person name="Sasaki A."/>
            <person name="Sasakura Y."/>
            <person name="Shoguchi E."/>
            <person name="Shin-i T."/>
            <person name="Spagnuolo A."/>
            <person name="Stainier D."/>
            <person name="Suzuki M.M."/>
            <person name="Tassy O."/>
            <person name="Takatori N."/>
            <person name="Tokuoka M."/>
            <person name="Yagi K."/>
            <person name="Yoshizaki F."/>
            <person name="Wada S."/>
            <person name="Zhang C."/>
            <person name="Hyatt P.D."/>
            <person name="Larimer F."/>
            <person name="Detter C."/>
            <person name="Doggett N."/>
            <person name="Glavina T."/>
            <person name="Hawkins T."/>
            <person name="Richardson P."/>
            <person name="Lucas S."/>
            <person name="Kohara Y."/>
            <person name="Levine M."/>
            <person name="Satoh N."/>
            <person name="Rokhsar D.S."/>
        </authorList>
    </citation>
    <scope>NUCLEOTIDE SEQUENCE [LARGE SCALE GENOMIC DNA]</scope>
</reference>
<sequence>FTFVGKGVKYFAAKKSCKAFGSELAVLKNNNVRQELFVSSSTSACNAPHYWVGLEGTNHGPVWLDGDAALIQSFDPSKGCQAGAVHVNSRGHTTFGSYPCSFELPYLCFSANVNITSGESLEPNKSSDHAKSMGIAIFSTFFLTLALAALFWFVVRRLKRSRSSNNVPRVTSQPAVQPVDDRGYIDLCDVTYYAGERGGTWQLPNMNNTGPEYCTIDPPRRADANNPYLVPLPTPR</sequence>
<dbReference type="AlphaFoldDB" id="F7B0M6"/>
<dbReference type="Proteomes" id="UP000008144">
    <property type="component" value="Unassembled WGS sequence"/>
</dbReference>
<dbReference type="CDD" id="cd00037">
    <property type="entry name" value="CLECT"/>
    <property type="match status" value="1"/>
</dbReference>
<feature type="transmembrane region" description="Helical" evidence="1">
    <location>
        <begin position="133"/>
        <end position="155"/>
    </location>
</feature>